<reference evidence="1" key="2">
    <citation type="submission" date="2021-03" db="EMBL/GenBank/DDBJ databases">
        <authorList>
            <person name="Cao W."/>
        </authorList>
    </citation>
    <scope>NUCLEOTIDE SEQUENCE</scope>
    <source>
        <strain evidence="1">110414</strain>
    </source>
</reference>
<sequence>MLSDLMKAAFEAAERPAQNGDFTTFFPEKTPSRTRLRDLLAPRRQQAGGGVRVGRNRLPNLIAAAIIPDAGIKIP</sequence>
<organism evidence="1 2">
    <name type="scientific">Pseudoxanthomonas helianthi</name>
    <dbReference type="NCBI Taxonomy" id="1453541"/>
    <lineage>
        <taxon>Bacteria</taxon>
        <taxon>Pseudomonadati</taxon>
        <taxon>Pseudomonadota</taxon>
        <taxon>Gammaproteobacteria</taxon>
        <taxon>Lysobacterales</taxon>
        <taxon>Lysobacteraceae</taxon>
        <taxon>Pseudoxanthomonas</taxon>
    </lineage>
</organism>
<dbReference type="Proteomes" id="UP000673447">
    <property type="component" value="Unassembled WGS sequence"/>
</dbReference>
<accession>A0A940X4N8</accession>
<dbReference type="RefSeq" id="WP_210537183.1">
    <property type="nucleotide sequence ID" value="NZ_JAGKTC010000003.1"/>
</dbReference>
<dbReference type="EMBL" id="JAGKTC010000003">
    <property type="protein sequence ID" value="MBP3985311.1"/>
    <property type="molecule type" value="Genomic_DNA"/>
</dbReference>
<protein>
    <submittedName>
        <fullName evidence="1">Uncharacterized protein</fullName>
    </submittedName>
</protein>
<keyword evidence="2" id="KW-1185">Reference proteome</keyword>
<proteinExistence type="predicted"/>
<dbReference type="AlphaFoldDB" id="A0A940X4N8"/>
<reference evidence="1" key="1">
    <citation type="journal article" date="2016" name="Int. J. Syst. Evol. Microbiol.">
        <title>Pseudoxanthomonas helianthi sp. nov., isolated from roots of Jerusalem artichoke (Helianthus tuberosus).</title>
        <authorList>
            <person name="Kittiwongwattana C."/>
            <person name="Thawai C."/>
        </authorList>
    </citation>
    <scope>NUCLEOTIDE SEQUENCE</scope>
    <source>
        <strain evidence="1">110414</strain>
    </source>
</reference>
<gene>
    <name evidence="1" type="ORF">J5837_12935</name>
</gene>
<name>A0A940X4N8_9GAMM</name>
<comment type="caution">
    <text evidence="1">The sequence shown here is derived from an EMBL/GenBank/DDBJ whole genome shotgun (WGS) entry which is preliminary data.</text>
</comment>
<evidence type="ECO:0000313" key="2">
    <source>
        <dbReference type="Proteomes" id="UP000673447"/>
    </source>
</evidence>
<evidence type="ECO:0000313" key="1">
    <source>
        <dbReference type="EMBL" id="MBP3985311.1"/>
    </source>
</evidence>